<organism evidence="1 2">
    <name type="scientific">Datura stramonium</name>
    <name type="common">Jimsonweed</name>
    <name type="synonym">Common thornapple</name>
    <dbReference type="NCBI Taxonomy" id="4076"/>
    <lineage>
        <taxon>Eukaryota</taxon>
        <taxon>Viridiplantae</taxon>
        <taxon>Streptophyta</taxon>
        <taxon>Embryophyta</taxon>
        <taxon>Tracheophyta</taxon>
        <taxon>Spermatophyta</taxon>
        <taxon>Magnoliopsida</taxon>
        <taxon>eudicotyledons</taxon>
        <taxon>Gunneridae</taxon>
        <taxon>Pentapetalae</taxon>
        <taxon>asterids</taxon>
        <taxon>lamiids</taxon>
        <taxon>Solanales</taxon>
        <taxon>Solanaceae</taxon>
        <taxon>Solanoideae</taxon>
        <taxon>Datureae</taxon>
        <taxon>Datura</taxon>
    </lineage>
</organism>
<dbReference type="InterPro" id="IPR036928">
    <property type="entry name" value="AS_sf"/>
</dbReference>
<dbReference type="SUPFAM" id="SSF75304">
    <property type="entry name" value="Amidase signature (AS) enzymes"/>
    <property type="match status" value="1"/>
</dbReference>
<dbReference type="InterPro" id="IPR000120">
    <property type="entry name" value="Amidase"/>
</dbReference>
<protein>
    <submittedName>
        <fullName evidence="1">Uncharacterized protein</fullName>
    </submittedName>
</protein>
<proteinExistence type="predicted"/>
<evidence type="ECO:0000313" key="1">
    <source>
        <dbReference type="EMBL" id="MCD7469891.1"/>
    </source>
</evidence>
<comment type="caution">
    <text evidence="1">The sequence shown here is derived from an EMBL/GenBank/DDBJ whole genome shotgun (WGS) entry which is preliminary data.</text>
</comment>
<gene>
    <name evidence="1" type="ORF">HAX54_009303</name>
</gene>
<sequence>MANFIAPREGKVTITQDQYKQYNKLKNMMDITSTSAISADMNGVDISYTSNSPDGTLSIDANILAPRVRPNSETVEVTSDMFLPDHQVPKETVVEDEIEEAILLQLLLHLLHGKEDPLEQLSLLYDCEIIVVPLNWTVGMVGILAGTVEDALLVYAAIGGPKPSHQSKMPMQPKLCFPLLKSPKHTPNIRLAKYGEWFNDCSDEIRVCCSRALAKLHDNYGWESTPSTSTDRG</sequence>
<dbReference type="PANTHER" id="PTHR11895:SF67">
    <property type="entry name" value="AMIDASE DOMAIN-CONTAINING PROTEIN"/>
    <property type="match status" value="1"/>
</dbReference>
<keyword evidence="2" id="KW-1185">Reference proteome</keyword>
<reference evidence="1 2" key="1">
    <citation type="journal article" date="2021" name="BMC Genomics">
        <title>Datura genome reveals duplications of psychoactive alkaloid biosynthetic genes and high mutation rate following tissue culture.</title>
        <authorList>
            <person name="Rajewski A."/>
            <person name="Carter-House D."/>
            <person name="Stajich J."/>
            <person name="Litt A."/>
        </authorList>
    </citation>
    <scope>NUCLEOTIDE SEQUENCE [LARGE SCALE GENOMIC DNA]</scope>
    <source>
        <strain evidence="1">AR-01</strain>
    </source>
</reference>
<accession>A0ABS8TGG6</accession>
<dbReference type="PANTHER" id="PTHR11895">
    <property type="entry name" value="TRANSAMIDASE"/>
    <property type="match status" value="1"/>
</dbReference>
<dbReference type="EMBL" id="JACEIK010001503">
    <property type="protein sequence ID" value="MCD7469891.1"/>
    <property type="molecule type" value="Genomic_DNA"/>
</dbReference>
<evidence type="ECO:0000313" key="2">
    <source>
        <dbReference type="Proteomes" id="UP000823775"/>
    </source>
</evidence>
<name>A0ABS8TGG6_DATST</name>
<dbReference type="Proteomes" id="UP000823775">
    <property type="component" value="Unassembled WGS sequence"/>
</dbReference>
<dbReference type="Gene3D" id="3.90.1300.10">
    <property type="entry name" value="Amidase signature (AS) domain"/>
    <property type="match status" value="1"/>
</dbReference>